<dbReference type="Gene3D" id="1.10.1200.10">
    <property type="entry name" value="ACP-like"/>
    <property type="match status" value="1"/>
</dbReference>
<dbReference type="FunFam" id="3.40.366.10:FF:000002">
    <property type="entry name" value="Probable polyketide synthase 2"/>
    <property type="match status" value="1"/>
</dbReference>
<reference evidence="8 9" key="1">
    <citation type="submission" date="2019-04" db="EMBL/GenBank/DDBJ databases">
        <authorList>
            <person name="Li Y."/>
            <person name="Wang J."/>
        </authorList>
    </citation>
    <scope>NUCLEOTIDE SEQUENCE [LARGE SCALE GENOMIC DNA]</scope>
    <source>
        <strain evidence="8 9">DSM 14668</strain>
    </source>
</reference>
<evidence type="ECO:0000256" key="3">
    <source>
        <dbReference type="ARBA" id="ARBA00022679"/>
    </source>
</evidence>
<comment type="function">
    <text evidence="4">Involved in production of the polyketide antibiotic thailandamide.</text>
</comment>
<dbReference type="InterPro" id="IPR050091">
    <property type="entry name" value="PKS_NRPS_Biosynth_Enz"/>
</dbReference>
<protein>
    <submittedName>
        <fullName evidence="8">Acyltransferase domain-containing protein</fullName>
    </submittedName>
</protein>
<dbReference type="InterPro" id="IPR020841">
    <property type="entry name" value="PKS_Beta-ketoAc_synthase_dom"/>
</dbReference>
<keyword evidence="9" id="KW-1185">Reference proteome</keyword>
<dbReference type="GO" id="GO:0004315">
    <property type="term" value="F:3-oxoacyl-[acyl-carrier-protein] synthase activity"/>
    <property type="evidence" value="ECO:0007669"/>
    <property type="project" value="InterPro"/>
</dbReference>
<gene>
    <name evidence="8" type="ORF">E8A74_00950</name>
</gene>
<dbReference type="SUPFAM" id="SSF53901">
    <property type="entry name" value="Thiolase-like"/>
    <property type="match status" value="1"/>
</dbReference>
<proteinExistence type="predicted"/>
<dbReference type="InterPro" id="IPR014030">
    <property type="entry name" value="Ketoacyl_synth_N"/>
</dbReference>
<name>A0A4V5PNP0_9BACT</name>
<dbReference type="InterPro" id="IPR001227">
    <property type="entry name" value="Ac_transferase_dom_sf"/>
</dbReference>
<dbReference type="InterPro" id="IPR016035">
    <property type="entry name" value="Acyl_Trfase/lysoPLipase"/>
</dbReference>
<dbReference type="GO" id="GO:0006633">
    <property type="term" value="P:fatty acid biosynthetic process"/>
    <property type="evidence" value="ECO:0007669"/>
    <property type="project" value="InterPro"/>
</dbReference>
<keyword evidence="5" id="KW-0175">Coiled coil</keyword>
<evidence type="ECO:0000256" key="1">
    <source>
        <dbReference type="ARBA" id="ARBA00022450"/>
    </source>
</evidence>
<feature type="coiled-coil region" evidence="5">
    <location>
        <begin position="5"/>
        <end position="32"/>
    </location>
</feature>
<dbReference type="AlphaFoldDB" id="A0A4V5PNP0"/>
<feature type="domain" description="Ketosynthase family 3 (KS3)" evidence="7">
    <location>
        <begin position="34"/>
        <end position="454"/>
    </location>
</feature>
<dbReference type="PROSITE" id="PS00012">
    <property type="entry name" value="PHOSPHOPANTETHEINE"/>
    <property type="match status" value="1"/>
</dbReference>
<dbReference type="RefSeq" id="WP_136926969.1">
    <property type="nucleotide sequence ID" value="NZ_SSMQ01000001.1"/>
</dbReference>
<evidence type="ECO:0000313" key="8">
    <source>
        <dbReference type="EMBL" id="TKD13153.1"/>
    </source>
</evidence>
<keyword evidence="1" id="KW-0596">Phosphopantetheine</keyword>
<dbReference type="Pfam" id="PF02801">
    <property type="entry name" value="Ketoacyl-synt_C"/>
    <property type="match status" value="1"/>
</dbReference>
<keyword evidence="2" id="KW-0597">Phosphoprotein</keyword>
<dbReference type="Pfam" id="PF00109">
    <property type="entry name" value="ketoacyl-synt"/>
    <property type="match status" value="1"/>
</dbReference>
<evidence type="ECO:0000256" key="5">
    <source>
        <dbReference type="SAM" id="Coils"/>
    </source>
</evidence>
<dbReference type="InterPro" id="IPR018201">
    <property type="entry name" value="Ketoacyl_synth_AS"/>
</dbReference>
<dbReference type="InterPro" id="IPR020806">
    <property type="entry name" value="PKS_PP-bd"/>
</dbReference>
<feature type="domain" description="Carrier" evidence="6">
    <location>
        <begin position="949"/>
        <end position="1027"/>
    </location>
</feature>
<dbReference type="InterPro" id="IPR014031">
    <property type="entry name" value="Ketoacyl_synth_C"/>
</dbReference>
<dbReference type="SUPFAM" id="SSF55048">
    <property type="entry name" value="Probable ACP-binding domain of malonyl-CoA ACP transacylase"/>
    <property type="match status" value="1"/>
</dbReference>
<dbReference type="EMBL" id="SSMQ01000001">
    <property type="protein sequence ID" value="TKD13153.1"/>
    <property type="molecule type" value="Genomic_DNA"/>
</dbReference>
<accession>A0A4V5PNP0</accession>
<dbReference type="SMART" id="SM00827">
    <property type="entry name" value="PKS_AT"/>
    <property type="match status" value="1"/>
</dbReference>
<dbReference type="InterPro" id="IPR016036">
    <property type="entry name" value="Malonyl_transacylase_ACP-bd"/>
</dbReference>
<dbReference type="GO" id="GO:0004312">
    <property type="term" value="F:fatty acid synthase activity"/>
    <property type="evidence" value="ECO:0007669"/>
    <property type="project" value="TreeGrafter"/>
</dbReference>
<dbReference type="PANTHER" id="PTHR43775:SF37">
    <property type="entry name" value="SI:DKEY-61P9.11"/>
    <property type="match status" value="1"/>
</dbReference>
<dbReference type="InterPro" id="IPR009081">
    <property type="entry name" value="PP-bd_ACP"/>
</dbReference>
<dbReference type="SMART" id="SM00823">
    <property type="entry name" value="PKS_PP"/>
    <property type="match status" value="1"/>
</dbReference>
<dbReference type="InterPro" id="IPR014043">
    <property type="entry name" value="Acyl_transferase_dom"/>
</dbReference>
<dbReference type="PROSITE" id="PS00606">
    <property type="entry name" value="KS3_1"/>
    <property type="match status" value="1"/>
</dbReference>
<organism evidence="8 9">
    <name type="scientific">Polyangium fumosum</name>
    <dbReference type="NCBI Taxonomy" id="889272"/>
    <lineage>
        <taxon>Bacteria</taxon>
        <taxon>Pseudomonadati</taxon>
        <taxon>Myxococcota</taxon>
        <taxon>Polyangia</taxon>
        <taxon>Polyangiales</taxon>
        <taxon>Polyangiaceae</taxon>
        <taxon>Polyangium</taxon>
    </lineage>
</organism>
<evidence type="ECO:0000259" key="7">
    <source>
        <dbReference type="PROSITE" id="PS52004"/>
    </source>
</evidence>
<dbReference type="Pfam" id="PF00698">
    <property type="entry name" value="Acyl_transf_1"/>
    <property type="match status" value="1"/>
</dbReference>
<dbReference type="InterPro" id="IPR006162">
    <property type="entry name" value="Ppantetheine_attach_site"/>
</dbReference>
<dbReference type="SUPFAM" id="SSF52151">
    <property type="entry name" value="FabD/lysophospholipase-like"/>
    <property type="match status" value="1"/>
</dbReference>
<dbReference type="FunFam" id="3.40.47.10:FF:000019">
    <property type="entry name" value="Polyketide synthase type I"/>
    <property type="match status" value="1"/>
</dbReference>
<dbReference type="SMART" id="SM00825">
    <property type="entry name" value="PKS_KS"/>
    <property type="match status" value="1"/>
</dbReference>
<dbReference type="SUPFAM" id="SSF47336">
    <property type="entry name" value="ACP-like"/>
    <property type="match status" value="1"/>
</dbReference>
<dbReference type="GO" id="GO:0031177">
    <property type="term" value="F:phosphopantetheine binding"/>
    <property type="evidence" value="ECO:0007669"/>
    <property type="project" value="InterPro"/>
</dbReference>
<dbReference type="PROSITE" id="PS50075">
    <property type="entry name" value="CARRIER"/>
    <property type="match status" value="1"/>
</dbReference>
<dbReference type="CDD" id="cd00833">
    <property type="entry name" value="PKS"/>
    <property type="match status" value="1"/>
</dbReference>
<dbReference type="Proteomes" id="UP000309215">
    <property type="component" value="Unassembled WGS sequence"/>
</dbReference>
<sequence length="1096" mass="117129">MSALLEEYRSRLREALSVINELKSRLDTAERASVEPIAIIGMSCRFPGGGGGPDRFFDSLLRGVDAVGEIPPERWPKEAIPGDRPEVRWAALLDDLSGFDAEFFGIAPREAQSLDPQQRLLLEGAWEALEDAGTRPDTLSGSKTGVFVGICASDNQHRVLIRGTDQFDMYCATGNAYSTAAGRISFVLGLQGPCMSIDTACSSSLVAVAEGCHSLRAGDSDLVIAAGVNVILSPLAMALLAGTQALSPDGRSRAFDARANGFVRGEGCGVLVMKRLSDAMRDGDRIQAVIRGWAVNQDGRSTGLTTPNVLSQKALLRRALERARLAPSDIGFVETHGTGTPLGDPIEMEALREVLGAPRPDGSACVLGAVKTNIGHLEGAAGVAGIIKAVLAMRHECIPRNQHFRRLNPRISLDGTCFVLPTENVPWPHGDKPRRAGVSSFGISGTNAHVILEEPPPEATAERPRAEGAHWLVLSARSKAALPELAGAYAERLSTASDGELADITYTASVRRVHHEHRLAVTGRTRQELSEQLFAFARGEVSPSLSQGSTSPHGDPKVVMVFSGQGSQWAGMGQDLRGEVVFWKKLEECETILRRYVSWSLLEELAAPEALSRLGETEVVQPALFSLQVSLTELYASWGIVPGAVVGHSVGEIAAAHVSGALSLEEALRLAVYRGRTMQKATGFGKMMAVEIDRERAERVLSDYEQQLSIAAVNAPNSVVLSGEGAALDAVAARLEAEGVPCRSLRVNYAFHSPQMEPLKRELVQALGRIEAGPTRIPMFSTVTGARIDGRDLGADYWGDNMRQPVLLSRATQAAIEGGGGLLFEVSPHPVLTANLRQCVAAQGEKVDVVYTLKRQADGRRAALDALGALHVRGCSVHWGALHGGRGRSVSLPAYPWQRARHWLDVDFVASSLGDAGDAKAHVATPSPPERGARGPASFRATLAMALPGERRELVQVHVARQLGLVLGQDPHRIDPRAPFSSVGVDSLMGMELGKRLEATVEVSLPATFLFAYPTVEALAEHLLGQLDVMGPPATNPEPDISSFAPVAPPVEVAPLLSSKPAPTQEELTEGEVAVLLEAKLDALERWLGLGSQPLR</sequence>
<dbReference type="PANTHER" id="PTHR43775">
    <property type="entry name" value="FATTY ACID SYNTHASE"/>
    <property type="match status" value="1"/>
</dbReference>
<evidence type="ECO:0000259" key="6">
    <source>
        <dbReference type="PROSITE" id="PS50075"/>
    </source>
</evidence>
<dbReference type="Gene3D" id="3.30.70.3290">
    <property type="match status" value="1"/>
</dbReference>
<dbReference type="PROSITE" id="PS52004">
    <property type="entry name" value="KS3_2"/>
    <property type="match status" value="1"/>
</dbReference>
<dbReference type="OrthoDB" id="5478077at2"/>
<keyword evidence="3 8" id="KW-0808">Transferase</keyword>
<evidence type="ECO:0000256" key="4">
    <source>
        <dbReference type="ARBA" id="ARBA00054155"/>
    </source>
</evidence>
<dbReference type="InterPro" id="IPR016039">
    <property type="entry name" value="Thiolase-like"/>
</dbReference>
<comment type="caution">
    <text evidence="8">The sequence shown here is derived from an EMBL/GenBank/DDBJ whole genome shotgun (WGS) entry which is preliminary data.</text>
</comment>
<evidence type="ECO:0000256" key="2">
    <source>
        <dbReference type="ARBA" id="ARBA00022553"/>
    </source>
</evidence>
<keyword evidence="8" id="KW-0012">Acyltransferase</keyword>
<dbReference type="Gene3D" id="3.40.47.10">
    <property type="match status" value="1"/>
</dbReference>
<dbReference type="Gene3D" id="3.40.366.10">
    <property type="entry name" value="Malonyl-Coenzyme A Acyl Carrier Protein, domain 2"/>
    <property type="match status" value="1"/>
</dbReference>
<dbReference type="Pfam" id="PF22621">
    <property type="entry name" value="CurL-like_PKS_C"/>
    <property type="match status" value="1"/>
</dbReference>
<dbReference type="SMART" id="SM01294">
    <property type="entry name" value="PKS_PP_betabranch"/>
    <property type="match status" value="1"/>
</dbReference>
<dbReference type="Pfam" id="PF00550">
    <property type="entry name" value="PP-binding"/>
    <property type="match status" value="1"/>
</dbReference>
<evidence type="ECO:0000313" key="9">
    <source>
        <dbReference type="Proteomes" id="UP000309215"/>
    </source>
</evidence>
<dbReference type="InterPro" id="IPR036736">
    <property type="entry name" value="ACP-like_sf"/>
</dbReference>
<feature type="coiled-coil region" evidence="5">
    <location>
        <begin position="687"/>
        <end position="714"/>
    </location>
</feature>